<dbReference type="AlphaFoldDB" id="A0A644ZNX1"/>
<dbReference type="Gene3D" id="3.40.50.10320">
    <property type="entry name" value="LmbE-like"/>
    <property type="match status" value="1"/>
</dbReference>
<dbReference type="InterPro" id="IPR003737">
    <property type="entry name" value="GlcNAc_PI_deacetylase-related"/>
</dbReference>
<sequence>MRSLIKTLKFIYRAIPVYVLRATAKLLAKPLDIHGRTIIIAPHPDDEVLGCAGLIQRLVKEQEDVHVLIMTGGEASHTGCCNIEHNIIKSERRQLSKKALGELGVIEQHIYFLNFTDGDISFSDKEQVIQLRHYIKQLNPTNILVPRSDEGWKDHIETNKLITSIAHEEDKYSVYEYCVWFWFYYDWIINWKDSRILQLNSDEHQQKITSINTYLTPKAPCGKPWCGTLPSAMVYANRWNNEIYFNVKL</sequence>
<dbReference type="EMBL" id="VSSQ01009589">
    <property type="protein sequence ID" value="MPM42058.1"/>
    <property type="molecule type" value="Genomic_DNA"/>
</dbReference>
<dbReference type="SUPFAM" id="SSF102588">
    <property type="entry name" value="LmbE-like"/>
    <property type="match status" value="1"/>
</dbReference>
<evidence type="ECO:0000313" key="1">
    <source>
        <dbReference type="EMBL" id="MPM42058.1"/>
    </source>
</evidence>
<dbReference type="Pfam" id="PF02585">
    <property type="entry name" value="PIG-L"/>
    <property type="match status" value="1"/>
</dbReference>
<reference evidence="1" key="1">
    <citation type="submission" date="2019-08" db="EMBL/GenBank/DDBJ databases">
        <authorList>
            <person name="Kucharzyk K."/>
            <person name="Murdoch R.W."/>
            <person name="Higgins S."/>
            <person name="Loffler F."/>
        </authorList>
    </citation>
    <scope>NUCLEOTIDE SEQUENCE</scope>
</reference>
<dbReference type="GO" id="GO:0016811">
    <property type="term" value="F:hydrolase activity, acting on carbon-nitrogen (but not peptide) bonds, in linear amides"/>
    <property type="evidence" value="ECO:0007669"/>
    <property type="project" value="TreeGrafter"/>
</dbReference>
<evidence type="ECO:0008006" key="2">
    <source>
        <dbReference type="Google" id="ProtNLM"/>
    </source>
</evidence>
<protein>
    <recommendedName>
        <fullName evidence="2">1D-myo-inositol 2-acetamido-2-deoxy-alpha-D-glucopyranoside deacetylase</fullName>
    </recommendedName>
</protein>
<name>A0A644ZNX1_9ZZZZ</name>
<proteinExistence type="predicted"/>
<dbReference type="PANTHER" id="PTHR12993:SF29">
    <property type="entry name" value="BLR3841 PROTEIN"/>
    <property type="match status" value="1"/>
</dbReference>
<accession>A0A644ZNX1</accession>
<comment type="caution">
    <text evidence="1">The sequence shown here is derived from an EMBL/GenBank/DDBJ whole genome shotgun (WGS) entry which is preliminary data.</text>
</comment>
<dbReference type="PANTHER" id="PTHR12993">
    <property type="entry name" value="N-ACETYLGLUCOSAMINYL-PHOSPHATIDYLINOSITOL DE-N-ACETYLASE-RELATED"/>
    <property type="match status" value="1"/>
</dbReference>
<organism evidence="1">
    <name type="scientific">bioreactor metagenome</name>
    <dbReference type="NCBI Taxonomy" id="1076179"/>
    <lineage>
        <taxon>unclassified sequences</taxon>
        <taxon>metagenomes</taxon>
        <taxon>ecological metagenomes</taxon>
    </lineage>
</organism>
<gene>
    <name evidence="1" type="ORF">SDC9_88720</name>
</gene>
<dbReference type="InterPro" id="IPR024078">
    <property type="entry name" value="LmbE-like_dom_sf"/>
</dbReference>